<dbReference type="AlphaFoldDB" id="A0AAE0KRN5"/>
<gene>
    <name evidence="1" type="ORF">CYMTET_32705</name>
</gene>
<keyword evidence="2" id="KW-1185">Reference proteome</keyword>
<organism evidence="1 2">
    <name type="scientific">Cymbomonas tetramitiformis</name>
    <dbReference type="NCBI Taxonomy" id="36881"/>
    <lineage>
        <taxon>Eukaryota</taxon>
        <taxon>Viridiplantae</taxon>
        <taxon>Chlorophyta</taxon>
        <taxon>Pyramimonadophyceae</taxon>
        <taxon>Pyramimonadales</taxon>
        <taxon>Pyramimonadaceae</taxon>
        <taxon>Cymbomonas</taxon>
    </lineage>
</organism>
<reference evidence="1 2" key="1">
    <citation type="journal article" date="2015" name="Genome Biol. Evol.">
        <title>Comparative Genomics of a Bacterivorous Green Alga Reveals Evolutionary Causalities and Consequences of Phago-Mixotrophic Mode of Nutrition.</title>
        <authorList>
            <person name="Burns J.A."/>
            <person name="Paasch A."/>
            <person name="Narechania A."/>
            <person name="Kim E."/>
        </authorList>
    </citation>
    <scope>NUCLEOTIDE SEQUENCE [LARGE SCALE GENOMIC DNA]</scope>
    <source>
        <strain evidence="1 2">PLY_AMNH</strain>
    </source>
</reference>
<dbReference type="Proteomes" id="UP001190700">
    <property type="component" value="Unassembled WGS sequence"/>
</dbReference>
<proteinExistence type="predicted"/>
<name>A0AAE0KRN5_9CHLO</name>
<evidence type="ECO:0000313" key="2">
    <source>
        <dbReference type="Proteomes" id="UP001190700"/>
    </source>
</evidence>
<accession>A0AAE0KRN5</accession>
<evidence type="ECO:0000313" key="1">
    <source>
        <dbReference type="EMBL" id="KAK3258243.1"/>
    </source>
</evidence>
<comment type="caution">
    <text evidence="1">The sequence shown here is derived from an EMBL/GenBank/DDBJ whole genome shotgun (WGS) entry which is preliminary data.</text>
</comment>
<dbReference type="EMBL" id="LGRX02019703">
    <property type="protein sequence ID" value="KAK3258243.1"/>
    <property type="molecule type" value="Genomic_DNA"/>
</dbReference>
<sequence length="197" mass="22652">MEPTVPLHKLTVKAVLEEAVGDRGSLMASGKDKEIIDTRIREQVQDVMANVAVEGVMKRTESLMGKRCEPFTVARWLRASKRHWLVPELGHFHKKLHLLEAIGKLSWSLGYDSLAIYLGKKKVMRESQKGVFEVHQEFLAMVFDGMWEAAILEWHTDYVKRFQNPSETSVDDKIADFLLYMDEDHQSHREQGEECGP</sequence>
<protein>
    <submittedName>
        <fullName evidence="1">Uncharacterized protein</fullName>
    </submittedName>
</protein>